<keyword evidence="4 6" id="KW-1133">Transmembrane helix</keyword>
<dbReference type="PANTHER" id="PTHR13285:SF18">
    <property type="entry name" value="PROTEIN-CYSTEINE N-PALMITOYLTRANSFERASE RASP"/>
    <property type="match status" value="1"/>
</dbReference>
<evidence type="ECO:0000256" key="1">
    <source>
        <dbReference type="ARBA" id="ARBA00004141"/>
    </source>
</evidence>
<dbReference type="EMBL" id="JBHFEH010000001">
    <property type="protein sequence ID" value="KAL2058869.1"/>
    <property type="molecule type" value="Genomic_DNA"/>
</dbReference>
<dbReference type="InterPro" id="IPR004299">
    <property type="entry name" value="MBOAT_fam"/>
</dbReference>
<organism evidence="7 8">
    <name type="scientific">Lepraria finkii</name>
    <dbReference type="NCBI Taxonomy" id="1340010"/>
    <lineage>
        <taxon>Eukaryota</taxon>
        <taxon>Fungi</taxon>
        <taxon>Dikarya</taxon>
        <taxon>Ascomycota</taxon>
        <taxon>Pezizomycotina</taxon>
        <taxon>Lecanoromycetes</taxon>
        <taxon>OSLEUM clade</taxon>
        <taxon>Lecanoromycetidae</taxon>
        <taxon>Lecanorales</taxon>
        <taxon>Lecanorineae</taxon>
        <taxon>Stereocaulaceae</taxon>
        <taxon>Lepraria</taxon>
    </lineage>
</organism>
<comment type="subcellular location">
    <subcellularLocation>
        <location evidence="1">Membrane</location>
        <topology evidence="1">Multi-pass membrane protein</topology>
    </subcellularLocation>
</comment>
<evidence type="ECO:0000256" key="4">
    <source>
        <dbReference type="ARBA" id="ARBA00022989"/>
    </source>
</evidence>
<comment type="similarity">
    <text evidence="2">Belongs to the membrane-bound acyltransferase family.</text>
</comment>
<keyword evidence="5 6" id="KW-0472">Membrane</keyword>
<dbReference type="InterPro" id="IPR051085">
    <property type="entry name" value="MB_O-acyltransferase"/>
</dbReference>
<feature type="transmembrane region" description="Helical" evidence="6">
    <location>
        <begin position="539"/>
        <end position="558"/>
    </location>
</feature>
<name>A0ABR4BM42_9LECA</name>
<evidence type="ECO:0000256" key="6">
    <source>
        <dbReference type="SAM" id="Phobius"/>
    </source>
</evidence>
<keyword evidence="8" id="KW-1185">Reference proteome</keyword>
<feature type="transmembrane region" description="Helical" evidence="6">
    <location>
        <begin position="391"/>
        <end position="415"/>
    </location>
</feature>
<feature type="transmembrane region" description="Helical" evidence="6">
    <location>
        <begin position="516"/>
        <end position="533"/>
    </location>
</feature>
<keyword evidence="3 6" id="KW-0812">Transmembrane</keyword>
<sequence>MSLLQYAGRLFSVDTLDARLMTFSKTPPSRIDPGRTSLDKIPYNVLRKGGAGSEDIAKGASPPQWRSPEFMYHGLVFLAAVPLMFKTVYDVSKPSDPEYHKFAPLLSPGWIPGRMVDNSDPQYSNFRDNVPYLFIVMTLHLLLRRLFDTWYSSVDQASKSELKRAPNGGSAPLGSENTRAERRLNQRVTFDVGFSILFLIALHGFSAPKVLVILYINYAIATRLKKDYVPAATWIFNIGILFANELGKGYPYSDIASAISPWSHSRNLQERDPTINWGSVLDSYGGLIPRWEILFNVTVLRLISFNFDYYWSLSRTGGSPIEKKQLDPANLSERDRVDIPNKPQDYSFRTYLAYTLYSPLYLAGPILTFNDYISQQRYTPQSIDWNRTLLYGVRFLICLLTMEVMIHFIYVIAISKAQPAWEVYTPLQLSMLGYFSLHHIWLKLLLPWRFFRLWSLLDGIDPPENVVRCMSDNYSVFGFWRGWHRSYNRWIVRYIYIPLGGSGGPSTRGKWGQVRAVFNLLVSFTFVAMWHDIQLRLLVWGWLISLFVLPETVATLLFPKKKWENRKEAYRVICGVGAVGNILMMMSANLVGFAVGLDGLKGLVQGIVGSYSGLLFLGVACATLFTGVQVMFEIREQELRRGIKLKC</sequence>
<accession>A0ABR4BM42</accession>
<evidence type="ECO:0000313" key="7">
    <source>
        <dbReference type="EMBL" id="KAL2058869.1"/>
    </source>
</evidence>
<feature type="transmembrane region" description="Helical" evidence="6">
    <location>
        <begin position="192"/>
        <end position="216"/>
    </location>
</feature>
<evidence type="ECO:0008006" key="9">
    <source>
        <dbReference type="Google" id="ProtNLM"/>
    </source>
</evidence>
<evidence type="ECO:0000256" key="2">
    <source>
        <dbReference type="ARBA" id="ARBA00010323"/>
    </source>
</evidence>
<dbReference type="Proteomes" id="UP001590951">
    <property type="component" value="Unassembled WGS sequence"/>
</dbReference>
<evidence type="ECO:0000256" key="3">
    <source>
        <dbReference type="ARBA" id="ARBA00022692"/>
    </source>
</evidence>
<reference evidence="7 8" key="1">
    <citation type="submission" date="2024-09" db="EMBL/GenBank/DDBJ databases">
        <title>Rethinking Asexuality: The Enigmatic Case of Functional Sexual Genes in Lepraria (Stereocaulaceae).</title>
        <authorList>
            <person name="Doellman M."/>
            <person name="Sun Y."/>
            <person name="Barcenas-Pena A."/>
            <person name="Lumbsch H.T."/>
            <person name="Grewe F."/>
        </authorList>
    </citation>
    <scope>NUCLEOTIDE SEQUENCE [LARGE SCALE GENOMIC DNA]</scope>
    <source>
        <strain evidence="7 8">Grewe 0041</strain>
    </source>
</reference>
<protein>
    <recommendedName>
        <fullName evidence="9">Glycerol:H+ symporter</fullName>
    </recommendedName>
</protein>
<dbReference type="Pfam" id="PF03062">
    <property type="entry name" value="MBOAT"/>
    <property type="match status" value="1"/>
</dbReference>
<proteinExistence type="inferred from homology"/>
<evidence type="ECO:0000256" key="5">
    <source>
        <dbReference type="ARBA" id="ARBA00023136"/>
    </source>
</evidence>
<gene>
    <name evidence="7" type="ORF">ABVK25_000161</name>
</gene>
<comment type="caution">
    <text evidence="7">The sequence shown here is derived from an EMBL/GenBank/DDBJ whole genome shotgun (WGS) entry which is preliminary data.</text>
</comment>
<evidence type="ECO:0000313" key="8">
    <source>
        <dbReference type="Proteomes" id="UP001590951"/>
    </source>
</evidence>
<feature type="transmembrane region" description="Helical" evidence="6">
    <location>
        <begin position="351"/>
        <end position="370"/>
    </location>
</feature>
<feature type="transmembrane region" description="Helical" evidence="6">
    <location>
        <begin position="570"/>
        <end position="591"/>
    </location>
</feature>
<feature type="transmembrane region" description="Helical" evidence="6">
    <location>
        <begin position="611"/>
        <end position="632"/>
    </location>
</feature>
<dbReference type="PANTHER" id="PTHR13285">
    <property type="entry name" value="ACYLTRANSFERASE"/>
    <property type="match status" value="1"/>
</dbReference>